<comment type="caution">
    <text evidence="2">The sequence shown here is derived from an EMBL/GenBank/DDBJ whole genome shotgun (WGS) entry which is preliminary data.</text>
</comment>
<protein>
    <submittedName>
        <fullName evidence="2">Uncharacterized protein</fullName>
    </submittedName>
</protein>
<dbReference type="EMBL" id="JAYMGO010000001">
    <property type="protein sequence ID" value="KAL1281562.1"/>
    <property type="molecule type" value="Genomic_DNA"/>
</dbReference>
<proteinExistence type="predicted"/>
<feature type="region of interest" description="Disordered" evidence="1">
    <location>
        <begin position="1"/>
        <end position="31"/>
    </location>
</feature>
<reference evidence="2 3" key="1">
    <citation type="submission" date="2023-09" db="EMBL/GenBank/DDBJ databases">
        <authorList>
            <person name="Wang M."/>
        </authorList>
    </citation>
    <scope>NUCLEOTIDE SEQUENCE [LARGE SCALE GENOMIC DNA]</scope>
    <source>
        <strain evidence="2">GT-2023</strain>
        <tissue evidence="2">Liver</tissue>
    </source>
</reference>
<dbReference type="Proteomes" id="UP001558613">
    <property type="component" value="Unassembled WGS sequence"/>
</dbReference>
<evidence type="ECO:0000256" key="1">
    <source>
        <dbReference type="SAM" id="MobiDB-lite"/>
    </source>
</evidence>
<organism evidence="2 3">
    <name type="scientific">Cirrhinus molitorella</name>
    <name type="common">mud carp</name>
    <dbReference type="NCBI Taxonomy" id="172907"/>
    <lineage>
        <taxon>Eukaryota</taxon>
        <taxon>Metazoa</taxon>
        <taxon>Chordata</taxon>
        <taxon>Craniata</taxon>
        <taxon>Vertebrata</taxon>
        <taxon>Euteleostomi</taxon>
        <taxon>Actinopterygii</taxon>
        <taxon>Neopterygii</taxon>
        <taxon>Teleostei</taxon>
        <taxon>Ostariophysi</taxon>
        <taxon>Cypriniformes</taxon>
        <taxon>Cyprinidae</taxon>
        <taxon>Labeoninae</taxon>
        <taxon>Labeonini</taxon>
        <taxon>Cirrhinus</taxon>
    </lineage>
</organism>
<accession>A0ABR3NXM7</accession>
<name>A0ABR3NXM7_9TELE</name>
<gene>
    <name evidence="2" type="ORF">QQF64_000365</name>
</gene>
<keyword evidence="3" id="KW-1185">Reference proteome</keyword>
<evidence type="ECO:0000313" key="3">
    <source>
        <dbReference type="Proteomes" id="UP001558613"/>
    </source>
</evidence>
<feature type="compositionally biased region" description="Basic and acidic residues" evidence="1">
    <location>
        <begin position="22"/>
        <end position="31"/>
    </location>
</feature>
<sequence length="108" mass="12310">MFCSRFQPPNAALHIKGAQSTTDKERDEGKAEISREMCGDGQDVAKIAVAELEQVQVLLRRQSKMQQCFPELCMRVFCMRGVRSDETCKYQDNVSLLHIHQQVADVNH</sequence>
<evidence type="ECO:0000313" key="2">
    <source>
        <dbReference type="EMBL" id="KAL1281562.1"/>
    </source>
</evidence>